<keyword evidence="4" id="KW-1185">Reference proteome</keyword>
<evidence type="ECO:0000259" key="2">
    <source>
        <dbReference type="Pfam" id="PF20150"/>
    </source>
</evidence>
<reference evidence="3" key="2">
    <citation type="submission" date="2023-05" db="EMBL/GenBank/DDBJ databases">
        <authorList>
            <consortium name="Lawrence Berkeley National Laboratory"/>
            <person name="Steindorff A."/>
            <person name="Hensen N."/>
            <person name="Bonometti L."/>
            <person name="Westerberg I."/>
            <person name="Brannstrom I.O."/>
            <person name="Guillou S."/>
            <person name="Cros-Aarteil S."/>
            <person name="Calhoun S."/>
            <person name="Haridas S."/>
            <person name="Kuo A."/>
            <person name="Mondo S."/>
            <person name="Pangilinan J."/>
            <person name="Riley R."/>
            <person name="Labutti K."/>
            <person name="Andreopoulos B."/>
            <person name="Lipzen A."/>
            <person name="Chen C."/>
            <person name="Yanf M."/>
            <person name="Daum C."/>
            <person name="Ng V."/>
            <person name="Clum A."/>
            <person name="Ohm R."/>
            <person name="Martin F."/>
            <person name="Silar P."/>
            <person name="Natvig D."/>
            <person name="Lalanne C."/>
            <person name="Gautier V."/>
            <person name="Ament-Velasquez S.L."/>
            <person name="Kruys A."/>
            <person name="Hutchinson M.I."/>
            <person name="Powell A.J."/>
            <person name="Barry K."/>
            <person name="Miller A.N."/>
            <person name="Grigoriev I.V."/>
            <person name="Debuchy R."/>
            <person name="Gladieux P."/>
            <person name="Thoren M.H."/>
            <person name="Johannesson H."/>
        </authorList>
    </citation>
    <scope>NUCLEOTIDE SEQUENCE</scope>
    <source>
        <strain evidence="3">CBS 103.79</strain>
    </source>
</reference>
<gene>
    <name evidence="3" type="ORF">C8A05DRAFT_37539</name>
</gene>
<evidence type="ECO:0000256" key="1">
    <source>
        <dbReference type="SAM" id="MobiDB-lite"/>
    </source>
</evidence>
<dbReference type="InterPro" id="IPR045518">
    <property type="entry name" value="2EXR"/>
</dbReference>
<evidence type="ECO:0000313" key="3">
    <source>
        <dbReference type="EMBL" id="KAK3898865.1"/>
    </source>
</evidence>
<organism evidence="3 4">
    <name type="scientific">Staphylotrichum tortipilum</name>
    <dbReference type="NCBI Taxonomy" id="2831512"/>
    <lineage>
        <taxon>Eukaryota</taxon>
        <taxon>Fungi</taxon>
        <taxon>Dikarya</taxon>
        <taxon>Ascomycota</taxon>
        <taxon>Pezizomycotina</taxon>
        <taxon>Sordariomycetes</taxon>
        <taxon>Sordariomycetidae</taxon>
        <taxon>Sordariales</taxon>
        <taxon>Chaetomiaceae</taxon>
        <taxon>Staphylotrichum</taxon>
    </lineage>
</organism>
<comment type="caution">
    <text evidence="3">The sequence shown here is derived from an EMBL/GenBank/DDBJ whole genome shotgun (WGS) entry which is preliminary data.</text>
</comment>
<feature type="region of interest" description="Disordered" evidence="1">
    <location>
        <begin position="1"/>
        <end position="20"/>
    </location>
</feature>
<accession>A0AAN6RQ44</accession>
<reference evidence="3" key="1">
    <citation type="journal article" date="2023" name="Mol. Phylogenet. Evol.">
        <title>Genome-scale phylogeny and comparative genomics of the fungal order Sordariales.</title>
        <authorList>
            <person name="Hensen N."/>
            <person name="Bonometti L."/>
            <person name="Westerberg I."/>
            <person name="Brannstrom I.O."/>
            <person name="Guillou S."/>
            <person name="Cros-Aarteil S."/>
            <person name="Calhoun S."/>
            <person name="Haridas S."/>
            <person name="Kuo A."/>
            <person name="Mondo S."/>
            <person name="Pangilinan J."/>
            <person name="Riley R."/>
            <person name="LaButti K."/>
            <person name="Andreopoulos B."/>
            <person name="Lipzen A."/>
            <person name="Chen C."/>
            <person name="Yan M."/>
            <person name="Daum C."/>
            <person name="Ng V."/>
            <person name="Clum A."/>
            <person name="Steindorff A."/>
            <person name="Ohm R.A."/>
            <person name="Martin F."/>
            <person name="Silar P."/>
            <person name="Natvig D.O."/>
            <person name="Lalanne C."/>
            <person name="Gautier V."/>
            <person name="Ament-Velasquez S.L."/>
            <person name="Kruys A."/>
            <person name="Hutchinson M.I."/>
            <person name="Powell A.J."/>
            <person name="Barry K."/>
            <person name="Miller A.N."/>
            <person name="Grigoriev I.V."/>
            <person name="Debuchy R."/>
            <person name="Gladieux P."/>
            <person name="Hiltunen Thoren M."/>
            <person name="Johannesson H."/>
        </authorList>
    </citation>
    <scope>NUCLEOTIDE SEQUENCE</scope>
    <source>
        <strain evidence="3">CBS 103.79</strain>
    </source>
</reference>
<proteinExistence type="predicted"/>
<dbReference type="AlphaFoldDB" id="A0AAN6RQ44"/>
<sequence>MVPSPAPAGNASKPPKEPTKLYNDVHFTNPVLFHKTWYPFQRLPPELRGHIWTAFLRDRRMIELDLYMLNPEDATDDGPDAEQTYVQQNHLGNVISGRGYCLEFCGGFGTTISPLLWVNRESRAATRRFYRVHLPLKHKTGLRVLYLSPEYDLVVTHLRPGLFTSLLPDFLHDIRAYDTRDRGLAHLAVHDTSLFSPTIDQFSSDVPQPLLHPDNLHPTARASFADIIQRRLRSLLLMVDFRTNMRGIGQTHPSICYHFAQTFPLRPRGAKGARRVDWLETDPRLGVEHDLANLPLLNDPNTMAAAWRVLETKFGVTRPTYLNNTNKTFQLYICPSLSWPRTGLSRLPPPRPPTPPAGSREELELHLREEEGDWRYLRQFHWDSLLRFLPGATRVRRHGVLVDAATFERMERACSTAVGMWVFPAEAFENTAKNGGKTVFDVRAVRPGLVVSRV</sequence>
<name>A0AAN6RQ44_9PEZI</name>
<evidence type="ECO:0000313" key="4">
    <source>
        <dbReference type="Proteomes" id="UP001303889"/>
    </source>
</evidence>
<dbReference type="Proteomes" id="UP001303889">
    <property type="component" value="Unassembled WGS sequence"/>
</dbReference>
<protein>
    <recommendedName>
        <fullName evidence="2">2EXR domain-containing protein</fullName>
    </recommendedName>
</protein>
<dbReference type="EMBL" id="MU855867">
    <property type="protein sequence ID" value="KAK3898865.1"/>
    <property type="molecule type" value="Genomic_DNA"/>
</dbReference>
<feature type="domain" description="2EXR" evidence="2">
    <location>
        <begin position="39"/>
        <end position="153"/>
    </location>
</feature>
<dbReference type="Pfam" id="PF20150">
    <property type="entry name" value="2EXR"/>
    <property type="match status" value="1"/>
</dbReference>